<dbReference type="RefSeq" id="WP_213494252.1">
    <property type="nucleotide sequence ID" value="NZ_CP074694.1"/>
</dbReference>
<dbReference type="Proteomes" id="UP000676194">
    <property type="component" value="Chromosome"/>
</dbReference>
<name>A0A8E6B3D6_9BACT</name>
<evidence type="ECO:0000313" key="5">
    <source>
        <dbReference type="EMBL" id="QVL30381.1"/>
    </source>
</evidence>
<feature type="domain" description="SHSP" evidence="4">
    <location>
        <begin position="55"/>
        <end position="163"/>
    </location>
</feature>
<accession>A0A8E6B3D6</accession>
<dbReference type="PANTHER" id="PTHR46733:SF4">
    <property type="entry name" value="HEAT SHOCK PROTEIN 21, CHLOROPLASTIC"/>
    <property type="match status" value="1"/>
</dbReference>
<evidence type="ECO:0000313" key="6">
    <source>
        <dbReference type="Proteomes" id="UP000676194"/>
    </source>
</evidence>
<organism evidence="5 6">
    <name type="scientific">Telmatocola sphagniphila</name>
    <dbReference type="NCBI Taxonomy" id="1123043"/>
    <lineage>
        <taxon>Bacteria</taxon>
        <taxon>Pseudomonadati</taxon>
        <taxon>Planctomycetota</taxon>
        <taxon>Planctomycetia</taxon>
        <taxon>Gemmatales</taxon>
        <taxon>Gemmataceae</taxon>
    </lineage>
</organism>
<comment type="similarity">
    <text evidence="2 3">Belongs to the small heat shock protein (HSP20) family.</text>
</comment>
<dbReference type="SUPFAM" id="SSF49764">
    <property type="entry name" value="HSP20-like chaperones"/>
    <property type="match status" value="1"/>
</dbReference>
<evidence type="ECO:0000256" key="1">
    <source>
        <dbReference type="ARBA" id="ARBA00023016"/>
    </source>
</evidence>
<dbReference type="CDD" id="cd06464">
    <property type="entry name" value="ACD_sHsps-like"/>
    <property type="match status" value="1"/>
</dbReference>
<dbReference type="KEGG" id="tsph:KIH39_16150"/>
<dbReference type="EMBL" id="CP074694">
    <property type="protein sequence ID" value="QVL30381.1"/>
    <property type="molecule type" value="Genomic_DNA"/>
</dbReference>
<evidence type="ECO:0000256" key="3">
    <source>
        <dbReference type="RuleBase" id="RU003616"/>
    </source>
</evidence>
<reference evidence="5" key="1">
    <citation type="submission" date="2021-05" db="EMBL/GenBank/DDBJ databases">
        <title>Complete genome sequence of the cellulolytic planctomycete Telmatocola sphagniphila SP2T and characterization of the first cellulase from planctomycetes.</title>
        <authorList>
            <person name="Rakitin A.L."/>
            <person name="Beletsky A.V."/>
            <person name="Naumoff D.G."/>
            <person name="Kulichevskaya I.S."/>
            <person name="Mardanov A.V."/>
            <person name="Ravin N.V."/>
            <person name="Dedysh S.N."/>
        </authorList>
    </citation>
    <scope>NUCLEOTIDE SEQUENCE</scope>
    <source>
        <strain evidence="5">SP2T</strain>
    </source>
</reference>
<dbReference type="AlphaFoldDB" id="A0A8E6B3D6"/>
<dbReference type="GO" id="GO:0009408">
    <property type="term" value="P:response to heat"/>
    <property type="evidence" value="ECO:0007669"/>
    <property type="project" value="InterPro"/>
</dbReference>
<dbReference type="Pfam" id="PF00011">
    <property type="entry name" value="HSP20"/>
    <property type="match status" value="1"/>
</dbReference>
<sequence>MRNQVVPNRLSQTGNGMRGVSPFTGFPQLANRYFSDFDRAMERFFNNPWQLQQDKFDANWRWGVEVEDKENMVVVQAEAPGFEAGDFDIQVHDGNLSIKACRKQETKKDQETSKTECTYSYSAGLPAGIEQDKIEASYKNGILTIQLPKSPAAKALKIAVKKS</sequence>
<dbReference type="Gene3D" id="2.60.40.790">
    <property type="match status" value="1"/>
</dbReference>
<keyword evidence="1" id="KW-0346">Stress response</keyword>
<dbReference type="PANTHER" id="PTHR46733">
    <property type="entry name" value="26.5 KDA HEAT SHOCK PROTEIN, MITOCHONDRIAL"/>
    <property type="match status" value="1"/>
</dbReference>
<dbReference type="InterPro" id="IPR044587">
    <property type="entry name" value="HSP21-like"/>
</dbReference>
<keyword evidence="6" id="KW-1185">Reference proteome</keyword>
<dbReference type="InterPro" id="IPR002068">
    <property type="entry name" value="A-crystallin/Hsp20_dom"/>
</dbReference>
<dbReference type="PROSITE" id="PS01031">
    <property type="entry name" value="SHSP"/>
    <property type="match status" value="1"/>
</dbReference>
<proteinExistence type="inferred from homology"/>
<gene>
    <name evidence="5" type="ORF">KIH39_16150</name>
</gene>
<protein>
    <submittedName>
        <fullName evidence="5">Hsp20/alpha crystallin family protein</fullName>
    </submittedName>
</protein>
<evidence type="ECO:0000256" key="2">
    <source>
        <dbReference type="PROSITE-ProRule" id="PRU00285"/>
    </source>
</evidence>
<dbReference type="InterPro" id="IPR008978">
    <property type="entry name" value="HSP20-like_chaperone"/>
</dbReference>
<evidence type="ECO:0000259" key="4">
    <source>
        <dbReference type="PROSITE" id="PS01031"/>
    </source>
</evidence>